<keyword evidence="2" id="KW-1133">Transmembrane helix</keyword>
<evidence type="ECO:0000313" key="4">
    <source>
        <dbReference type="EMBL" id="KAF3606152.1"/>
    </source>
</evidence>
<dbReference type="Proteomes" id="UP000266723">
    <property type="component" value="Unassembled WGS sequence"/>
</dbReference>
<keyword evidence="2" id="KW-0472">Membrane</keyword>
<proteinExistence type="predicted"/>
<feature type="region of interest" description="Disordered" evidence="1">
    <location>
        <begin position="1"/>
        <end position="37"/>
    </location>
</feature>
<feature type="compositionally biased region" description="Acidic residues" evidence="1">
    <location>
        <begin position="256"/>
        <end position="265"/>
    </location>
</feature>
<gene>
    <name evidence="4" type="ORF">DY000_02048477</name>
</gene>
<evidence type="ECO:0000256" key="2">
    <source>
        <dbReference type="SAM" id="Phobius"/>
    </source>
</evidence>
<evidence type="ECO:0000259" key="3">
    <source>
        <dbReference type="Pfam" id="PF03078"/>
    </source>
</evidence>
<feature type="transmembrane region" description="Helical" evidence="2">
    <location>
        <begin position="134"/>
        <end position="155"/>
    </location>
</feature>
<protein>
    <recommendedName>
        <fullName evidence="3">Arabidopsis retrotransposon Orf1 C-terminal domain-containing protein</fullName>
    </recommendedName>
</protein>
<feature type="region of interest" description="Disordered" evidence="1">
    <location>
        <begin position="235"/>
        <end position="265"/>
    </location>
</feature>
<name>A0ABQ7ES33_BRACR</name>
<sequence length="265" mass="29820">MYERRTKRRFDTSNTSTAPPPPPVHDQHPWPREREDEPIPLFATSPTLALQPRTWNVETVRSRTSGTTTTQFVDPDVIRLMGISSDLEDMFVELGMGHMATNSHVLYPELVRQFMATVQVYYANERAKRASEGILTFFICGIRYIVPLSALSTIYCIQFCPNPNLLRAPSTMPRYYTMQRLGGPQQGQSAAAFPPFPPMPDMSTRPEGDFQRVVVDALTDIWARVSRCRCLRRRSVSASSPSAAGPSCQHRGGSEETTDETTDED</sequence>
<dbReference type="EMBL" id="QGKV02000297">
    <property type="protein sequence ID" value="KAF3606152.1"/>
    <property type="molecule type" value="Genomic_DNA"/>
</dbReference>
<dbReference type="InterPro" id="IPR004312">
    <property type="entry name" value="ATHILA_Orf1_C"/>
</dbReference>
<comment type="caution">
    <text evidence="4">The sequence shown here is derived from an EMBL/GenBank/DDBJ whole genome shotgun (WGS) entry which is preliminary data.</text>
</comment>
<keyword evidence="5" id="KW-1185">Reference proteome</keyword>
<feature type="compositionally biased region" description="Low complexity" evidence="1">
    <location>
        <begin position="236"/>
        <end position="247"/>
    </location>
</feature>
<evidence type="ECO:0000256" key="1">
    <source>
        <dbReference type="SAM" id="MobiDB-lite"/>
    </source>
</evidence>
<accession>A0ABQ7ES33</accession>
<feature type="compositionally biased region" description="Basic and acidic residues" evidence="1">
    <location>
        <begin position="25"/>
        <end position="37"/>
    </location>
</feature>
<keyword evidence="2" id="KW-0812">Transmembrane</keyword>
<dbReference type="Pfam" id="PF03078">
    <property type="entry name" value="ATHILA"/>
    <property type="match status" value="1"/>
</dbReference>
<reference evidence="4 5" key="1">
    <citation type="journal article" date="2020" name="BMC Genomics">
        <title>Intraspecific diversification of the crop wild relative Brassica cretica Lam. using demographic model selection.</title>
        <authorList>
            <person name="Kioukis A."/>
            <person name="Michalopoulou V.A."/>
            <person name="Briers L."/>
            <person name="Pirintsos S."/>
            <person name="Studholme D.J."/>
            <person name="Pavlidis P."/>
            <person name="Sarris P.F."/>
        </authorList>
    </citation>
    <scope>NUCLEOTIDE SEQUENCE [LARGE SCALE GENOMIC DNA]</scope>
    <source>
        <strain evidence="5">cv. PFS-1207/04</strain>
    </source>
</reference>
<evidence type="ECO:0000313" key="5">
    <source>
        <dbReference type="Proteomes" id="UP000266723"/>
    </source>
</evidence>
<feature type="domain" description="Arabidopsis retrotransposon Orf1 C-terminal" evidence="3">
    <location>
        <begin position="69"/>
        <end position="155"/>
    </location>
</feature>
<organism evidence="4 5">
    <name type="scientific">Brassica cretica</name>
    <name type="common">Mustard</name>
    <dbReference type="NCBI Taxonomy" id="69181"/>
    <lineage>
        <taxon>Eukaryota</taxon>
        <taxon>Viridiplantae</taxon>
        <taxon>Streptophyta</taxon>
        <taxon>Embryophyta</taxon>
        <taxon>Tracheophyta</taxon>
        <taxon>Spermatophyta</taxon>
        <taxon>Magnoliopsida</taxon>
        <taxon>eudicotyledons</taxon>
        <taxon>Gunneridae</taxon>
        <taxon>Pentapetalae</taxon>
        <taxon>rosids</taxon>
        <taxon>malvids</taxon>
        <taxon>Brassicales</taxon>
        <taxon>Brassicaceae</taxon>
        <taxon>Brassiceae</taxon>
        <taxon>Brassica</taxon>
    </lineage>
</organism>